<dbReference type="AlphaFoldDB" id="A0A2R7Y1C5"/>
<dbReference type="InterPro" id="IPR054314">
    <property type="entry name" value="Gins51_C"/>
</dbReference>
<dbReference type="CDD" id="cd11714">
    <property type="entry name" value="GINS_A_archaea"/>
    <property type="match status" value="1"/>
</dbReference>
<evidence type="ECO:0000313" key="2">
    <source>
        <dbReference type="EMBL" id="PUA31345.1"/>
    </source>
</evidence>
<reference evidence="2 3" key="1">
    <citation type="submission" date="2017-04" db="EMBL/GenBank/DDBJ databases">
        <title>Draft Aigarchaeota genome from a New Zealand hot spring.</title>
        <authorList>
            <person name="Reysenbach A.-L."/>
            <person name="Donaho J.A."/>
            <person name="Gerhart J."/>
            <person name="Kelley J.F."/>
            <person name="Kouba K."/>
            <person name="Podar M."/>
            <person name="Stott M."/>
        </authorList>
    </citation>
    <scope>NUCLEOTIDE SEQUENCE [LARGE SCALE GENOMIC DNA]</scope>
    <source>
        <strain evidence="2">NZ13_MG1</strain>
    </source>
</reference>
<sequence length="188" mass="21739">MSKETVEGFYDEVVSMWLKERGQEGLAPIPQDFEAKLHAYASLVKQQLKISDKKAISTAIKQAELETVKKLLSSLFEVRFRKIIHAIIKGSRPENLLSVERHFVEEFSKLIYEYRERINSIAHDFRVPRIKERLAKYEVVCFMQTFPKVVCEDMKSYGPFVQYDLAALPTESARALATRSIARLLELP</sequence>
<evidence type="ECO:0000313" key="3">
    <source>
        <dbReference type="Proteomes" id="UP000244066"/>
    </source>
</evidence>
<feature type="domain" description="Gins51 C-terminal" evidence="1">
    <location>
        <begin position="140"/>
        <end position="183"/>
    </location>
</feature>
<dbReference type="EMBL" id="NDWU01000019">
    <property type="protein sequence ID" value="PUA31345.1"/>
    <property type="molecule type" value="Genomic_DNA"/>
</dbReference>
<organism evidence="2 3">
    <name type="scientific">Candidatus Terraquivivens tikiterensis</name>
    <dbReference type="NCBI Taxonomy" id="1980982"/>
    <lineage>
        <taxon>Archaea</taxon>
        <taxon>Nitrososphaerota</taxon>
        <taxon>Candidatus Wolframiiraptoraceae</taxon>
        <taxon>Candidatus Terraquivivens</taxon>
    </lineage>
</organism>
<gene>
    <name evidence="2" type="ORF">B9J98_06640</name>
</gene>
<dbReference type="Proteomes" id="UP000244066">
    <property type="component" value="Unassembled WGS sequence"/>
</dbReference>
<dbReference type="Gene3D" id="3.40.5.50">
    <property type="match status" value="1"/>
</dbReference>
<accession>A0A2R7Y1C5</accession>
<dbReference type="InterPro" id="IPR038437">
    <property type="entry name" value="GINS_Psf3_sf"/>
</dbReference>
<comment type="caution">
    <text evidence="2">The sequence shown here is derived from an EMBL/GenBank/DDBJ whole genome shotgun (WGS) entry which is preliminary data.</text>
</comment>
<dbReference type="Gene3D" id="1.20.58.2050">
    <property type="match status" value="1"/>
</dbReference>
<protein>
    <recommendedName>
        <fullName evidence="1">Gins51 C-terminal domain-containing protein</fullName>
    </recommendedName>
</protein>
<dbReference type="InterPro" id="IPR036224">
    <property type="entry name" value="GINS_bundle-like_dom_sf"/>
</dbReference>
<dbReference type="SUPFAM" id="SSF158573">
    <property type="entry name" value="GINS helical bundle-like"/>
    <property type="match status" value="1"/>
</dbReference>
<evidence type="ECO:0000259" key="1">
    <source>
        <dbReference type="Pfam" id="PF22090"/>
    </source>
</evidence>
<dbReference type="Pfam" id="PF22090">
    <property type="entry name" value="Gins51_C"/>
    <property type="match status" value="1"/>
</dbReference>
<proteinExistence type="predicted"/>
<name>A0A2R7Y1C5_9ARCH</name>